<dbReference type="Pfam" id="PF17390">
    <property type="entry name" value="Bac_rhamnosid_C"/>
    <property type="match status" value="1"/>
</dbReference>
<organism evidence="8 9">
    <name type="scientific">Microlunatus spumicola</name>
    <dbReference type="NCBI Taxonomy" id="81499"/>
    <lineage>
        <taxon>Bacteria</taxon>
        <taxon>Bacillati</taxon>
        <taxon>Actinomycetota</taxon>
        <taxon>Actinomycetes</taxon>
        <taxon>Propionibacteriales</taxon>
        <taxon>Propionibacteriaceae</taxon>
        <taxon>Microlunatus</taxon>
    </lineage>
</organism>
<name>A0ABP6WYY6_9ACTN</name>
<dbReference type="PANTHER" id="PTHR33307:SF6">
    <property type="entry name" value="ALPHA-RHAMNOSIDASE (EUROFUNG)-RELATED"/>
    <property type="match status" value="1"/>
</dbReference>
<evidence type="ECO:0000256" key="2">
    <source>
        <dbReference type="ARBA" id="ARBA00012652"/>
    </source>
</evidence>
<dbReference type="PIRSF" id="PIRSF010631">
    <property type="entry name" value="A-rhamnsds"/>
    <property type="match status" value="1"/>
</dbReference>
<accession>A0ABP6WYY6</accession>
<dbReference type="Pfam" id="PF17389">
    <property type="entry name" value="Bac_rhamnosid6H"/>
    <property type="match status" value="1"/>
</dbReference>
<dbReference type="Gene3D" id="1.50.10.10">
    <property type="match status" value="1"/>
</dbReference>
<protein>
    <recommendedName>
        <fullName evidence="2">alpha-L-rhamnosidase</fullName>
        <ecNumber evidence="2">3.2.1.40</ecNumber>
    </recommendedName>
</protein>
<feature type="domain" description="Alpha-L-rhamnosidase six-hairpin glycosidase" evidence="6">
    <location>
        <begin position="316"/>
        <end position="674"/>
    </location>
</feature>
<evidence type="ECO:0000313" key="9">
    <source>
        <dbReference type="Proteomes" id="UP001500767"/>
    </source>
</evidence>
<sequence length="763" mass="82580">MPDWSAVLISPDEDFDGAPLLRREVALDEGHGAVVRATLLITAQGVFEAFLNGRPVADEVLSPGWSSYEWRLRYREHDVTALLGDDPTGPVVLGIALGNGWFRGRLGWNGGRAYYGDELGAFAQLAVEFADGHVQTVVTDRSWTAGPSAVLANDLYDGQTIDARRRDDAWLRPGHVDPAWVGVHEGTLDLGTLTPYVGPPVRRIAEVAPVEVWTSPAGRTLVDFGQNLVGWLRVHVQGPAGTTVTLRHAEVLEHDELGTRPLRSALATDTFVLSGAADVFEPTFTFHGFRYAEVEGWPGELAPEDLTAVVVSSELERTGEFSCSDELVNQLHRNAVWGTVGNFLDVPTDCPQRDERLGWTGDIAAFTPSAAYLFDVRDFLRDWLRDVEAEQRAADGMVAFVVPDVLKLVLARDPGASSFPDPDSTAVWSDAAVWVPWALWQAYGDRRVLEDQFGSMTAHVRRVESLLSPSGLWDTGFQFGDWLDPTAPPEDPLLAKADPGVVATVCLFRSATLVAETAALLGHGDEAHFREVAERTRTAFVEHYVDADGRITSDAVTVYALAIAFGVLDADRQAQAGERLAELVREGGHHIQTGFAGTPFVTDALTVTGHLDDAYALLLQRECPSWLYPVTMGATTVWERWDSMLPDGTINPGEMTSFNHYALGAVVDWLHRTVAGLAPLEPGYARVLVAPQPGGGLTWAKTSLRSPHGPVAVSWSVADGGALELDVTLPEGVSGVVRLPGEQDREIGSGTHHLTGQVAAALV</sequence>
<evidence type="ECO:0000256" key="3">
    <source>
        <dbReference type="ARBA" id="ARBA00022801"/>
    </source>
</evidence>
<keyword evidence="3 8" id="KW-0378">Hydrolase</keyword>
<dbReference type="EMBL" id="BAAAYR010000001">
    <property type="protein sequence ID" value="GAA3558599.1"/>
    <property type="molecule type" value="Genomic_DNA"/>
</dbReference>
<dbReference type="InterPro" id="IPR016007">
    <property type="entry name" value="Alpha_rhamnosid"/>
</dbReference>
<dbReference type="InterPro" id="IPR008928">
    <property type="entry name" value="6-hairpin_glycosidase_sf"/>
</dbReference>
<dbReference type="InterPro" id="IPR008902">
    <property type="entry name" value="Rhamnosid_concanavalin"/>
</dbReference>
<reference evidence="9" key="1">
    <citation type="journal article" date="2019" name="Int. J. Syst. Evol. Microbiol.">
        <title>The Global Catalogue of Microorganisms (GCM) 10K type strain sequencing project: providing services to taxonomists for standard genome sequencing and annotation.</title>
        <authorList>
            <consortium name="The Broad Institute Genomics Platform"/>
            <consortium name="The Broad Institute Genome Sequencing Center for Infectious Disease"/>
            <person name="Wu L."/>
            <person name="Ma J."/>
        </authorList>
    </citation>
    <scope>NUCLEOTIDE SEQUENCE [LARGE SCALE GENOMIC DNA]</scope>
    <source>
        <strain evidence="9">JCM 16540</strain>
    </source>
</reference>
<dbReference type="InterPro" id="IPR035396">
    <property type="entry name" value="Bac_rhamnosid6H"/>
</dbReference>
<dbReference type="SUPFAM" id="SSF48208">
    <property type="entry name" value="Six-hairpin glycosidases"/>
    <property type="match status" value="1"/>
</dbReference>
<dbReference type="PANTHER" id="PTHR33307">
    <property type="entry name" value="ALPHA-RHAMNOSIDASE (EUROFUNG)"/>
    <property type="match status" value="1"/>
</dbReference>
<proteinExistence type="predicted"/>
<feature type="domain" description="Alpha-L-rhamnosidase C-terminal" evidence="7">
    <location>
        <begin position="676"/>
        <end position="750"/>
    </location>
</feature>
<evidence type="ECO:0000256" key="1">
    <source>
        <dbReference type="ARBA" id="ARBA00001445"/>
    </source>
</evidence>
<evidence type="ECO:0000259" key="4">
    <source>
        <dbReference type="Pfam" id="PF05592"/>
    </source>
</evidence>
<dbReference type="InterPro" id="IPR012341">
    <property type="entry name" value="6hp_glycosidase-like_sf"/>
</dbReference>
<evidence type="ECO:0000259" key="5">
    <source>
        <dbReference type="Pfam" id="PF08531"/>
    </source>
</evidence>
<evidence type="ECO:0000313" key="8">
    <source>
        <dbReference type="EMBL" id="GAA3558599.1"/>
    </source>
</evidence>
<evidence type="ECO:0000259" key="6">
    <source>
        <dbReference type="Pfam" id="PF17389"/>
    </source>
</evidence>
<comment type="caution">
    <text evidence="8">The sequence shown here is derived from an EMBL/GenBank/DDBJ whole genome shotgun (WGS) entry which is preliminary data.</text>
</comment>
<dbReference type="EC" id="3.2.1.40" evidence="2"/>
<dbReference type="Gene3D" id="2.60.120.260">
    <property type="entry name" value="Galactose-binding domain-like"/>
    <property type="match status" value="2"/>
</dbReference>
<dbReference type="Pfam" id="PF08531">
    <property type="entry name" value="Bac_rhamnosid_N"/>
    <property type="match status" value="1"/>
</dbReference>
<dbReference type="Pfam" id="PF05592">
    <property type="entry name" value="Bac_rhamnosid"/>
    <property type="match status" value="1"/>
</dbReference>
<gene>
    <name evidence="8" type="ORF">GCM10022197_12420</name>
</gene>
<dbReference type="RefSeq" id="WP_204911755.1">
    <property type="nucleotide sequence ID" value="NZ_BAAAYR010000001.1"/>
</dbReference>
<feature type="domain" description="Alpha-L-rhamnosidase concanavalin-like" evidence="4">
    <location>
        <begin position="216"/>
        <end position="311"/>
    </location>
</feature>
<keyword evidence="9" id="KW-1185">Reference proteome</keyword>
<dbReference type="InterPro" id="IPR035398">
    <property type="entry name" value="Bac_rhamnosid_C"/>
</dbReference>
<dbReference type="InterPro" id="IPR013737">
    <property type="entry name" value="Bac_rhamnosid_N"/>
</dbReference>
<feature type="domain" description="Bacterial alpha-L-rhamnosidase N-terminal" evidence="5">
    <location>
        <begin position="33"/>
        <end position="203"/>
    </location>
</feature>
<evidence type="ECO:0000259" key="7">
    <source>
        <dbReference type="Pfam" id="PF17390"/>
    </source>
</evidence>
<dbReference type="GO" id="GO:0016787">
    <property type="term" value="F:hydrolase activity"/>
    <property type="evidence" value="ECO:0007669"/>
    <property type="project" value="UniProtKB-KW"/>
</dbReference>
<dbReference type="Proteomes" id="UP001500767">
    <property type="component" value="Unassembled WGS sequence"/>
</dbReference>
<dbReference type="Gene3D" id="2.60.420.10">
    <property type="entry name" value="Maltose phosphorylase, domain 3"/>
    <property type="match status" value="1"/>
</dbReference>
<comment type="catalytic activity">
    <reaction evidence="1">
        <text>Hydrolysis of terminal non-reducing alpha-L-rhamnose residues in alpha-L-rhamnosides.</text>
        <dbReference type="EC" id="3.2.1.40"/>
    </reaction>
</comment>